<sequence length="73" mass="8538">MEIKTETPYLANPLSPKYTRRNPNRSRTSRTRTDQKAARDGIESKISLHRPISQQFSITCRWKFMAHSASHLH</sequence>
<gene>
    <name evidence="2" type="ORF">NEZAVI_LOCUS8542</name>
</gene>
<keyword evidence="3" id="KW-1185">Reference proteome</keyword>
<name>A0A9P0MN89_NEZVI</name>
<feature type="region of interest" description="Disordered" evidence="1">
    <location>
        <begin position="1"/>
        <end position="46"/>
    </location>
</feature>
<accession>A0A9P0MN89</accession>
<proteinExistence type="predicted"/>
<dbReference type="EMBL" id="OV725080">
    <property type="protein sequence ID" value="CAH1398994.1"/>
    <property type="molecule type" value="Genomic_DNA"/>
</dbReference>
<feature type="compositionally biased region" description="Basic residues" evidence="1">
    <location>
        <begin position="18"/>
        <end position="30"/>
    </location>
</feature>
<evidence type="ECO:0000313" key="2">
    <source>
        <dbReference type="EMBL" id="CAH1398994.1"/>
    </source>
</evidence>
<dbReference type="AlphaFoldDB" id="A0A9P0MN89"/>
<feature type="compositionally biased region" description="Basic and acidic residues" evidence="1">
    <location>
        <begin position="31"/>
        <end position="43"/>
    </location>
</feature>
<reference evidence="2" key="1">
    <citation type="submission" date="2022-01" db="EMBL/GenBank/DDBJ databases">
        <authorList>
            <person name="King R."/>
        </authorList>
    </citation>
    <scope>NUCLEOTIDE SEQUENCE</scope>
</reference>
<evidence type="ECO:0000313" key="3">
    <source>
        <dbReference type="Proteomes" id="UP001152798"/>
    </source>
</evidence>
<protein>
    <submittedName>
        <fullName evidence="2">Uncharacterized protein</fullName>
    </submittedName>
</protein>
<dbReference type="Proteomes" id="UP001152798">
    <property type="component" value="Chromosome 4"/>
</dbReference>
<organism evidence="2 3">
    <name type="scientific">Nezara viridula</name>
    <name type="common">Southern green stink bug</name>
    <name type="synonym">Cimex viridulus</name>
    <dbReference type="NCBI Taxonomy" id="85310"/>
    <lineage>
        <taxon>Eukaryota</taxon>
        <taxon>Metazoa</taxon>
        <taxon>Ecdysozoa</taxon>
        <taxon>Arthropoda</taxon>
        <taxon>Hexapoda</taxon>
        <taxon>Insecta</taxon>
        <taxon>Pterygota</taxon>
        <taxon>Neoptera</taxon>
        <taxon>Paraneoptera</taxon>
        <taxon>Hemiptera</taxon>
        <taxon>Heteroptera</taxon>
        <taxon>Panheteroptera</taxon>
        <taxon>Pentatomomorpha</taxon>
        <taxon>Pentatomoidea</taxon>
        <taxon>Pentatomidae</taxon>
        <taxon>Pentatominae</taxon>
        <taxon>Nezara</taxon>
    </lineage>
</organism>
<evidence type="ECO:0000256" key="1">
    <source>
        <dbReference type="SAM" id="MobiDB-lite"/>
    </source>
</evidence>